<dbReference type="STRING" id="52694.ACWI_16720"/>
<gene>
    <name evidence="1" type="ORF">ACWI_16720</name>
</gene>
<comment type="caution">
    <text evidence="1">The sequence shown here is derived from an EMBL/GenBank/DDBJ whole genome shotgun (WGS) entry which is preliminary data.</text>
</comment>
<evidence type="ECO:0000313" key="1">
    <source>
        <dbReference type="EMBL" id="OFV71086.1"/>
    </source>
</evidence>
<name>A0A1F2PK49_9FIRM</name>
<protein>
    <submittedName>
        <fullName evidence="1">Uncharacterized protein</fullName>
    </submittedName>
</protein>
<dbReference type="AlphaFoldDB" id="A0A1F2PK49"/>
<reference evidence="1 2" key="1">
    <citation type="submission" date="2015-09" db="EMBL/GenBank/DDBJ databases">
        <title>Genome sequence of Acetobacterium wieringae DSM 1911.</title>
        <authorList>
            <person name="Poehlein A."/>
            <person name="Bengelsdorf F.R."/>
            <person name="Schiel-Bengelsdorf B."/>
            <person name="Duerre P."/>
            <person name="Daniel R."/>
        </authorList>
    </citation>
    <scope>NUCLEOTIDE SEQUENCE [LARGE SCALE GENOMIC DNA]</scope>
    <source>
        <strain evidence="1 2">DSM 1911</strain>
    </source>
</reference>
<sequence>MIICWQITDTELEKERQVKVTCLQKSKKSLKSGSFLGRK</sequence>
<dbReference type="Proteomes" id="UP000176244">
    <property type="component" value="Unassembled WGS sequence"/>
</dbReference>
<evidence type="ECO:0000313" key="2">
    <source>
        <dbReference type="Proteomes" id="UP000176244"/>
    </source>
</evidence>
<accession>A0A1F2PK49</accession>
<proteinExistence type="predicted"/>
<dbReference type="EMBL" id="LKEU01000027">
    <property type="protein sequence ID" value="OFV71086.1"/>
    <property type="molecule type" value="Genomic_DNA"/>
</dbReference>
<organism evidence="1 2">
    <name type="scientific">Acetobacterium wieringae</name>
    <dbReference type="NCBI Taxonomy" id="52694"/>
    <lineage>
        <taxon>Bacteria</taxon>
        <taxon>Bacillati</taxon>
        <taxon>Bacillota</taxon>
        <taxon>Clostridia</taxon>
        <taxon>Eubacteriales</taxon>
        <taxon>Eubacteriaceae</taxon>
        <taxon>Acetobacterium</taxon>
    </lineage>
</organism>